<dbReference type="EC" id="6.5.1.8" evidence="1"/>
<evidence type="ECO:0000256" key="4">
    <source>
        <dbReference type="ARBA" id="ARBA00022741"/>
    </source>
</evidence>
<sequence>MGNFIRPLSDAVAYVASDDLWIESDATRQLLNTARLPGMTRVVSMPDLHPGRGYPVGAAFFSVNHFYPALVGNDIGCGMGLWQTSLQSRKVNLDKLEKRAQSYSDAAPPEWLEAALPPALAAHPYAASLGSVGGGNHFAELQQVESVYDDEAVSALGINAKQLLLLAHSGSRGLGQQILRAHVERFSHSGLEEGSDAANDYLAQHNDALTFAVANRALIARRLLEHFREEGERLLDVNHNLVEPYVFNGQPGWLHRKGATPASCGPVVIPGSRGDYSYLVQPLNSSDALDSLAHGAGRKWMRTECKGRLSGKFSPAQLARTPLGSRVICRDRQLIYEEAPQAYKSIESVMECLTGAGLVKPLARLKPVLTLKTSGERSE</sequence>
<dbReference type="InterPro" id="IPR001233">
    <property type="entry name" value="RtcB"/>
</dbReference>
<feature type="binding site" evidence="11">
    <location>
        <position position="239"/>
    </location>
    <ligand>
        <name>Mn(2+)</name>
        <dbReference type="ChEBI" id="CHEBI:29035"/>
        <label>2</label>
    </ligand>
</feature>
<evidence type="ECO:0000256" key="9">
    <source>
        <dbReference type="PIRSR" id="PIRSR601233-1"/>
    </source>
</evidence>
<keyword evidence="5" id="KW-0692">RNA repair</keyword>
<dbReference type="Pfam" id="PF01139">
    <property type="entry name" value="RtcB"/>
    <property type="match status" value="2"/>
</dbReference>
<keyword evidence="6 10" id="KW-0342">GTP-binding</keyword>
<protein>
    <recommendedName>
        <fullName evidence="1">3'-phosphate/5'-hydroxy nucleic acid ligase</fullName>
        <ecNumber evidence="1">6.5.1.8</ecNumber>
    </recommendedName>
</protein>
<dbReference type="PATRIC" id="fig|1656095.3.peg.435"/>
<evidence type="ECO:0000256" key="7">
    <source>
        <dbReference type="ARBA" id="ARBA00023211"/>
    </source>
</evidence>
<dbReference type="GO" id="GO:0042245">
    <property type="term" value="P:RNA repair"/>
    <property type="evidence" value="ECO:0007669"/>
    <property type="project" value="UniProtKB-KW"/>
</dbReference>
<dbReference type="Proteomes" id="UP000037315">
    <property type="component" value="Unassembled WGS sequence"/>
</dbReference>
<feature type="binding site" evidence="11">
    <location>
        <position position="137"/>
    </location>
    <ligand>
        <name>Mn(2+)</name>
        <dbReference type="ChEBI" id="CHEBI:29035"/>
        <label>1</label>
    </ligand>
</feature>
<dbReference type="GO" id="GO:0003972">
    <property type="term" value="F:RNA ligase (ATP) activity"/>
    <property type="evidence" value="ECO:0007669"/>
    <property type="project" value="TreeGrafter"/>
</dbReference>
<dbReference type="InterPro" id="IPR017510">
    <property type="entry name" value="RtcB2"/>
</dbReference>
<dbReference type="GO" id="GO:0005525">
    <property type="term" value="F:GTP binding"/>
    <property type="evidence" value="ECO:0007669"/>
    <property type="project" value="UniProtKB-KW"/>
</dbReference>
<keyword evidence="4 10" id="KW-0547">Nucleotide-binding</keyword>
<dbReference type="EMBL" id="LFEJ01000003">
    <property type="protein sequence ID" value="KMV36437.1"/>
    <property type="molecule type" value="Genomic_DNA"/>
</dbReference>
<comment type="caution">
    <text evidence="12">The sequence shown here is derived from an EMBL/GenBank/DDBJ whole genome shotgun (WGS) entry which is preliminary data.</text>
</comment>
<reference evidence="12 13" key="1">
    <citation type="submission" date="2015-06" db="EMBL/GenBank/DDBJ databases">
        <title>Genome sequencing of Cronobacter sp. strain DJ34 isolated from petroleum contaminated sludge of Duliajan Oil Fields, Assam, India.</title>
        <authorList>
            <person name="Pal S."/>
            <person name="Banerjee T.D."/>
            <person name="Roy A."/>
            <person name="Sar P."/>
            <person name="Kazy S.K."/>
        </authorList>
    </citation>
    <scope>NUCLEOTIDE SEQUENCE [LARGE SCALE GENOMIC DNA]</scope>
    <source>
        <strain evidence="12 13">DJ34</strain>
    </source>
</reference>
<keyword evidence="3 11" id="KW-0479">Metal-binding</keyword>
<evidence type="ECO:0000256" key="10">
    <source>
        <dbReference type="PIRSR" id="PIRSR601233-2"/>
    </source>
</evidence>
<dbReference type="Gene3D" id="3.90.1860.10">
    <property type="entry name" value="tRNA-splicing ligase RtcB"/>
    <property type="match status" value="2"/>
</dbReference>
<evidence type="ECO:0000256" key="1">
    <source>
        <dbReference type="ARBA" id="ARBA00012726"/>
    </source>
</evidence>
<dbReference type="GO" id="GO:0006396">
    <property type="term" value="P:RNA processing"/>
    <property type="evidence" value="ECO:0007669"/>
    <property type="project" value="InterPro"/>
</dbReference>
<dbReference type="PANTHER" id="PTHR11118:SF1">
    <property type="entry name" value="RNA-SPLICING LIGASE RTCB HOMOLOG"/>
    <property type="match status" value="1"/>
</dbReference>
<keyword evidence="2" id="KW-0436">Ligase</keyword>
<dbReference type="PANTHER" id="PTHR11118">
    <property type="entry name" value="RNA-SPLICING LIGASE RTCB HOMOLOG"/>
    <property type="match status" value="1"/>
</dbReference>
<evidence type="ECO:0000256" key="8">
    <source>
        <dbReference type="ARBA" id="ARBA00047746"/>
    </source>
</evidence>
<evidence type="ECO:0000313" key="12">
    <source>
        <dbReference type="EMBL" id="KMV36437.1"/>
    </source>
</evidence>
<dbReference type="SUPFAM" id="SSF103365">
    <property type="entry name" value="Hypothetical protein PH1602"/>
    <property type="match status" value="1"/>
</dbReference>
<dbReference type="GO" id="GO:0170057">
    <property type="term" value="F:RNA ligase (GTP) activity"/>
    <property type="evidence" value="ECO:0007669"/>
    <property type="project" value="UniProtKB-EC"/>
</dbReference>
<feature type="binding site" evidence="10">
    <location>
        <position position="277"/>
    </location>
    <ligand>
        <name>GMP</name>
        <dbReference type="ChEBI" id="CHEBI:58115"/>
    </ligand>
</feature>
<feature type="active site" description="GMP-histidine intermediate" evidence="9">
    <location>
        <position position="294"/>
    </location>
</feature>
<dbReference type="GO" id="GO:0046872">
    <property type="term" value="F:metal ion binding"/>
    <property type="evidence" value="ECO:0007669"/>
    <property type="project" value="UniProtKB-KW"/>
</dbReference>
<feature type="binding site" evidence="10">
    <location>
        <position position="372"/>
    </location>
    <ligand>
        <name>GMP</name>
        <dbReference type="ChEBI" id="CHEBI:58115"/>
    </ligand>
</feature>
<evidence type="ECO:0000256" key="5">
    <source>
        <dbReference type="ARBA" id="ARBA00022800"/>
    </source>
</evidence>
<dbReference type="NCBIfam" id="TIGR03073">
    <property type="entry name" value="release_rtcB"/>
    <property type="match status" value="1"/>
</dbReference>
<dbReference type="AlphaFoldDB" id="A0A0J8VTT5"/>
<accession>A0A0J8VTT5</accession>
<evidence type="ECO:0000256" key="2">
    <source>
        <dbReference type="ARBA" id="ARBA00022598"/>
    </source>
</evidence>
<evidence type="ECO:0000256" key="11">
    <source>
        <dbReference type="PIRSR" id="PIRSR601233-3"/>
    </source>
</evidence>
<dbReference type="NCBIfam" id="NF007153">
    <property type="entry name" value="PRK09588.1"/>
    <property type="match status" value="1"/>
</dbReference>
<comment type="catalytic activity">
    <reaction evidence="8">
        <text>a 3'-end 3'-phospho-ribonucleotide-RNA + a 5'-end dephospho-ribonucleoside-RNA + GTP = a ribonucleotidyl-ribonucleotide-RNA + GMP + diphosphate</text>
        <dbReference type="Rhea" id="RHEA:68076"/>
        <dbReference type="Rhea" id="RHEA-COMP:10463"/>
        <dbReference type="Rhea" id="RHEA-COMP:13936"/>
        <dbReference type="Rhea" id="RHEA-COMP:17355"/>
        <dbReference type="ChEBI" id="CHEBI:33019"/>
        <dbReference type="ChEBI" id="CHEBI:37565"/>
        <dbReference type="ChEBI" id="CHEBI:58115"/>
        <dbReference type="ChEBI" id="CHEBI:83062"/>
        <dbReference type="ChEBI" id="CHEBI:138284"/>
        <dbReference type="ChEBI" id="CHEBI:173118"/>
        <dbReference type="EC" id="6.5.1.8"/>
    </reaction>
</comment>
<feature type="binding site" evidence="10">
    <location>
        <begin position="239"/>
        <end position="240"/>
    </location>
    <ligand>
        <name>GMP</name>
        <dbReference type="ChEBI" id="CHEBI:58115"/>
    </ligand>
</feature>
<feature type="binding site" evidence="10">
    <location>
        <begin position="294"/>
        <end position="297"/>
    </location>
    <ligand>
        <name>GMP</name>
        <dbReference type="ChEBI" id="CHEBI:58115"/>
    </ligand>
</feature>
<comment type="cofactor">
    <cofactor evidence="11">
        <name>Mn(2+)</name>
        <dbReference type="ChEBI" id="CHEBI:29035"/>
    </cofactor>
    <text evidence="11">Binds 2 manganese ions per subunit.</text>
</comment>
<organism evidence="12 13">
    <name type="scientific">Franconibacter pulveris</name>
    <dbReference type="NCBI Taxonomy" id="435910"/>
    <lineage>
        <taxon>Bacteria</taxon>
        <taxon>Pseudomonadati</taxon>
        <taxon>Pseudomonadota</taxon>
        <taxon>Gammaproteobacteria</taxon>
        <taxon>Enterobacterales</taxon>
        <taxon>Enterobacteriaceae</taxon>
        <taxon>Franconibacter</taxon>
    </lineage>
</organism>
<keyword evidence="7 11" id="KW-0464">Manganese</keyword>
<feature type="binding site" evidence="11">
    <location>
        <position position="168"/>
    </location>
    <ligand>
        <name>Mn(2+)</name>
        <dbReference type="ChEBI" id="CHEBI:29035"/>
        <label>2</label>
    </ligand>
</feature>
<gene>
    <name evidence="12" type="ORF">ACH50_03240</name>
</gene>
<feature type="binding site" evidence="10">
    <location>
        <begin position="136"/>
        <end position="140"/>
    </location>
    <ligand>
        <name>GMP</name>
        <dbReference type="ChEBI" id="CHEBI:58115"/>
    </ligand>
</feature>
<dbReference type="InterPro" id="IPR036025">
    <property type="entry name" value="RtcB-like_sf"/>
</dbReference>
<proteinExistence type="predicted"/>
<name>A0A0J8VTT5_9ENTR</name>
<dbReference type="OrthoDB" id="9802323at2"/>
<feature type="binding site" evidence="11">
    <location>
        <position position="74"/>
    </location>
    <ligand>
        <name>Mn(2+)</name>
        <dbReference type="ChEBI" id="CHEBI:29035"/>
        <label>1</label>
    </ligand>
</feature>
<evidence type="ECO:0000256" key="6">
    <source>
        <dbReference type="ARBA" id="ARBA00023134"/>
    </source>
</evidence>
<evidence type="ECO:0000256" key="3">
    <source>
        <dbReference type="ARBA" id="ARBA00022723"/>
    </source>
</evidence>
<evidence type="ECO:0000313" key="13">
    <source>
        <dbReference type="Proteomes" id="UP000037315"/>
    </source>
</evidence>
<keyword evidence="13" id="KW-1185">Reference proteome</keyword>
<dbReference type="STRING" id="1121863.GCA_000621185_00794"/>
<dbReference type="RefSeq" id="WP_048887322.1">
    <property type="nucleotide sequence ID" value="NZ_LFEJ01000003.1"/>
</dbReference>